<evidence type="ECO:0000256" key="14">
    <source>
        <dbReference type="SAM" id="Phobius"/>
    </source>
</evidence>
<evidence type="ECO:0000256" key="11">
    <source>
        <dbReference type="ARBA" id="ARBA00023136"/>
    </source>
</evidence>
<dbReference type="CDD" id="cd00082">
    <property type="entry name" value="HisKA"/>
    <property type="match status" value="1"/>
</dbReference>
<evidence type="ECO:0000259" key="16">
    <source>
        <dbReference type="PROSITE" id="PS50110"/>
    </source>
</evidence>
<reference evidence="21" key="1">
    <citation type="journal article" date="2023" name="Int. J. Syst. Evol. Microbiol.">
        <title>Mesoterricola silvestris gen. nov., sp. nov., Mesoterricola sediminis sp. nov., Geothrix oryzae sp. nov., Geothrix edaphica sp. nov., Geothrix rubra sp. nov., and Geothrix limicola sp. nov., six novel members of Acidobacteriota isolated from soils.</title>
        <authorList>
            <person name="Itoh H."/>
            <person name="Sugisawa Y."/>
            <person name="Mise K."/>
            <person name="Xu Z."/>
            <person name="Kuniyasu M."/>
            <person name="Ushijima N."/>
            <person name="Kawano K."/>
            <person name="Kobayashi E."/>
            <person name="Shiratori Y."/>
            <person name="Masuda Y."/>
            <person name="Senoo K."/>
        </authorList>
    </citation>
    <scope>NUCLEOTIDE SEQUENCE [LARGE SCALE GENOMIC DNA]</scope>
    <source>
        <strain evidence="21">Red222</strain>
    </source>
</reference>
<evidence type="ECO:0000256" key="2">
    <source>
        <dbReference type="ARBA" id="ARBA00004236"/>
    </source>
</evidence>
<dbReference type="CDD" id="cd16922">
    <property type="entry name" value="HATPase_EvgS-ArcB-TorS-like"/>
    <property type="match status" value="1"/>
</dbReference>
<dbReference type="Gene3D" id="1.10.287.130">
    <property type="match status" value="1"/>
</dbReference>
<dbReference type="InterPro" id="IPR003660">
    <property type="entry name" value="HAMP_dom"/>
</dbReference>
<dbReference type="SMART" id="SM00086">
    <property type="entry name" value="PAC"/>
    <property type="match status" value="1"/>
</dbReference>
<evidence type="ECO:0000313" key="20">
    <source>
        <dbReference type="EMBL" id="BDU68013.1"/>
    </source>
</evidence>
<feature type="modified residue" description="4-aspartylphosphate" evidence="13">
    <location>
        <position position="716"/>
    </location>
</feature>
<dbReference type="PROSITE" id="PS50112">
    <property type="entry name" value="PAS"/>
    <property type="match status" value="1"/>
</dbReference>
<dbReference type="Pfam" id="PF00512">
    <property type="entry name" value="HisKA"/>
    <property type="match status" value="1"/>
</dbReference>
<dbReference type="PANTHER" id="PTHR43047">
    <property type="entry name" value="TWO-COMPONENT HISTIDINE PROTEIN KINASE"/>
    <property type="match status" value="1"/>
</dbReference>
<evidence type="ECO:0000313" key="21">
    <source>
        <dbReference type="Proteomes" id="UP001242010"/>
    </source>
</evidence>
<dbReference type="InterPro" id="IPR011006">
    <property type="entry name" value="CheY-like_superfamily"/>
</dbReference>
<accession>A0ABN6UTE3</accession>
<dbReference type="SUPFAM" id="SSF55785">
    <property type="entry name" value="PYP-like sensor domain (PAS domain)"/>
    <property type="match status" value="1"/>
</dbReference>
<evidence type="ECO:0000256" key="10">
    <source>
        <dbReference type="ARBA" id="ARBA00022989"/>
    </source>
</evidence>
<dbReference type="CDD" id="cd17546">
    <property type="entry name" value="REC_hyHK_CKI1_RcsC-like"/>
    <property type="match status" value="1"/>
</dbReference>
<dbReference type="InterPro" id="IPR004358">
    <property type="entry name" value="Sig_transdc_His_kin-like_C"/>
</dbReference>
<evidence type="ECO:0000256" key="1">
    <source>
        <dbReference type="ARBA" id="ARBA00000085"/>
    </source>
</evidence>
<dbReference type="SUPFAM" id="SSF52172">
    <property type="entry name" value="CheY-like"/>
    <property type="match status" value="1"/>
</dbReference>
<dbReference type="InterPro" id="IPR000014">
    <property type="entry name" value="PAS"/>
</dbReference>
<evidence type="ECO:0000259" key="15">
    <source>
        <dbReference type="PROSITE" id="PS50109"/>
    </source>
</evidence>
<dbReference type="SMART" id="SM00091">
    <property type="entry name" value="PAS"/>
    <property type="match status" value="1"/>
</dbReference>
<evidence type="ECO:0000256" key="6">
    <source>
        <dbReference type="ARBA" id="ARBA00022553"/>
    </source>
</evidence>
<evidence type="ECO:0000259" key="18">
    <source>
        <dbReference type="PROSITE" id="PS50113"/>
    </source>
</evidence>
<dbReference type="SMART" id="SM00388">
    <property type="entry name" value="HisKA"/>
    <property type="match status" value="1"/>
</dbReference>
<dbReference type="InterPro" id="IPR003594">
    <property type="entry name" value="HATPase_dom"/>
</dbReference>
<dbReference type="CDD" id="cd00130">
    <property type="entry name" value="PAS"/>
    <property type="match status" value="1"/>
</dbReference>
<dbReference type="EMBL" id="AP027079">
    <property type="protein sequence ID" value="BDU68013.1"/>
    <property type="molecule type" value="Genomic_DNA"/>
</dbReference>
<dbReference type="PROSITE" id="PS50109">
    <property type="entry name" value="HIS_KIN"/>
    <property type="match status" value="1"/>
</dbReference>
<gene>
    <name evidence="20" type="ORF">GETHOR_01140</name>
</gene>
<evidence type="ECO:0000256" key="9">
    <source>
        <dbReference type="ARBA" id="ARBA00022777"/>
    </source>
</evidence>
<proteinExistence type="predicted"/>
<dbReference type="PROSITE" id="PS50113">
    <property type="entry name" value="PAC"/>
    <property type="match status" value="1"/>
</dbReference>
<dbReference type="Pfam" id="PF00672">
    <property type="entry name" value="HAMP"/>
    <property type="match status" value="1"/>
</dbReference>
<comment type="subcellular location">
    <subcellularLocation>
        <location evidence="2">Cell membrane</location>
    </subcellularLocation>
</comment>
<protein>
    <recommendedName>
        <fullName evidence="3">histidine kinase</fullName>
        <ecNumber evidence="3">2.7.13.3</ecNumber>
    </recommendedName>
</protein>
<evidence type="ECO:0000259" key="17">
    <source>
        <dbReference type="PROSITE" id="PS50112"/>
    </source>
</evidence>
<evidence type="ECO:0000256" key="7">
    <source>
        <dbReference type="ARBA" id="ARBA00022679"/>
    </source>
</evidence>
<dbReference type="CDD" id="cd06225">
    <property type="entry name" value="HAMP"/>
    <property type="match status" value="1"/>
</dbReference>
<dbReference type="InterPro" id="IPR013767">
    <property type="entry name" value="PAS_fold"/>
</dbReference>
<evidence type="ECO:0000256" key="5">
    <source>
        <dbReference type="ARBA" id="ARBA00022481"/>
    </source>
</evidence>
<evidence type="ECO:0000256" key="13">
    <source>
        <dbReference type="PROSITE-ProRule" id="PRU00169"/>
    </source>
</evidence>
<feature type="domain" description="HAMP" evidence="19">
    <location>
        <begin position="213"/>
        <end position="265"/>
    </location>
</feature>
<feature type="domain" description="Response regulatory" evidence="16">
    <location>
        <begin position="667"/>
        <end position="786"/>
    </location>
</feature>
<feature type="domain" description="Histidine kinase" evidence="15">
    <location>
        <begin position="427"/>
        <end position="643"/>
    </location>
</feature>
<dbReference type="InterPro" id="IPR000700">
    <property type="entry name" value="PAS-assoc_C"/>
</dbReference>
<comment type="catalytic activity">
    <reaction evidence="1">
        <text>ATP + protein L-histidine = ADP + protein N-phospho-L-histidine.</text>
        <dbReference type="EC" id="2.7.13.3"/>
    </reaction>
</comment>
<dbReference type="PROSITE" id="PS50885">
    <property type="entry name" value="HAMP"/>
    <property type="match status" value="1"/>
</dbReference>
<evidence type="ECO:0000259" key="19">
    <source>
        <dbReference type="PROSITE" id="PS50885"/>
    </source>
</evidence>
<dbReference type="Pfam" id="PF00989">
    <property type="entry name" value="PAS"/>
    <property type="match status" value="1"/>
</dbReference>
<keyword evidence="21" id="KW-1185">Reference proteome</keyword>
<dbReference type="InterPro" id="IPR001789">
    <property type="entry name" value="Sig_transdc_resp-reg_receiver"/>
</dbReference>
<feature type="transmembrane region" description="Helical" evidence="14">
    <location>
        <begin position="15"/>
        <end position="36"/>
    </location>
</feature>
<dbReference type="SMART" id="SM00304">
    <property type="entry name" value="HAMP"/>
    <property type="match status" value="1"/>
</dbReference>
<evidence type="ECO:0000256" key="8">
    <source>
        <dbReference type="ARBA" id="ARBA00022692"/>
    </source>
</evidence>
<dbReference type="NCBIfam" id="TIGR00229">
    <property type="entry name" value="sensory_box"/>
    <property type="match status" value="1"/>
</dbReference>
<keyword evidence="9" id="KW-0418">Kinase</keyword>
<dbReference type="Gene3D" id="3.40.50.2300">
    <property type="match status" value="1"/>
</dbReference>
<dbReference type="Proteomes" id="UP001242010">
    <property type="component" value="Chromosome"/>
</dbReference>
<keyword evidence="10 14" id="KW-1133">Transmembrane helix</keyword>
<dbReference type="PROSITE" id="PS50110">
    <property type="entry name" value="RESPONSE_REGULATORY"/>
    <property type="match status" value="1"/>
</dbReference>
<dbReference type="InterPro" id="IPR005467">
    <property type="entry name" value="His_kinase_dom"/>
</dbReference>
<keyword evidence="7" id="KW-0808">Transferase</keyword>
<dbReference type="InterPro" id="IPR036890">
    <property type="entry name" value="HATPase_C_sf"/>
</dbReference>
<feature type="transmembrane region" description="Helical" evidence="14">
    <location>
        <begin position="192"/>
        <end position="212"/>
    </location>
</feature>
<evidence type="ECO:0000256" key="3">
    <source>
        <dbReference type="ARBA" id="ARBA00012438"/>
    </source>
</evidence>
<dbReference type="SUPFAM" id="SSF158472">
    <property type="entry name" value="HAMP domain-like"/>
    <property type="match status" value="1"/>
</dbReference>
<feature type="domain" description="PAS" evidence="17">
    <location>
        <begin position="270"/>
        <end position="340"/>
    </location>
</feature>
<dbReference type="PANTHER" id="PTHR43047:SF72">
    <property type="entry name" value="OSMOSENSING HISTIDINE PROTEIN KINASE SLN1"/>
    <property type="match status" value="1"/>
</dbReference>
<dbReference type="Pfam" id="PF02203">
    <property type="entry name" value="TarH"/>
    <property type="match status" value="1"/>
</dbReference>
<dbReference type="PRINTS" id="PR00344">
    <property type="entry name" value="BCTRLSENSOR"/>
</dbReference>
<evidence type="ECO:0000256" key="4">
    <source>
        <dbReference type="ARBA" id="ARBA00022475"/>
    </source>
</evidence>
<dbReference type="Pfam" id="PF00072">
    <property type="entry name" value="Response_reg"/>
    <property type="match status" value="1"/>
</dbReference>
<organism evidence="20 21">
    <name type="scientific">Geothrix oryzae</name>
    <dbReference type="NCBI Taxonomy" id="2927975"/>
    <lineage>
        <taxon>Bacteria</taxon>
        <taxon>Pseudomonadati</taxon>
        <taxon>Acidobacteriota</taxon>
        <taxon>Holophagae</taxon>
        <taxon>Holophagales</taxon>
        <taxon>Holophagaceae</taxon>
        <taxon>Geothrix</taxon>
    </lineage>
</organism>
<dbReference type="InterPro" id="IPR035965">
    <property type="entry name" value="PAS-like_dom_sf"/>
</dbReference>
<keyword evidence="4" id="KW-1003">Cell membrane</keyword>
<dbReference type="InterPro" id="IPR036097">
    <property type="entry name" value="HisK_dim/P_sf"/>
</dbReference>
<keyword evidence="11 14" id="KW-0472">Membrane</keyword>
<feature type="domain" description="PAC" evidence="18">
    <location>
        <begin position="357"/>
        <end position="409"/>
    </location>
</feature>
<dbReference type="SMART" id="SM00448">
    <property type="entry name" value="REC"/>
    <property type="match status" value="1"/>
</dbReference>
<dbReference type="InterPro" id="IPR003661">
    <property type="entry name" value="HisK_dim/P_dom"/>
</dbReference>
<dbReference type="InterPro" id="IPR001610">
    <property type="entry name" value="PAC"/>
</dbReference>
<dbReference type="Pfam" id="PF02518">
    <property type="entry name" value="HATPase_c"/>
    <property type="match status" value="1"/>
</dbReference>
<keyword evidence="6 13" id="KW-0597">Phosphoprotein</keyword>
<dbReference type="Gene3D" id="3.30.565.10">
    <property type="entry name" value="Histidine kinase-like ATPase, C-terminal domain"/>
    <property type="match status" value="1"/>
</dbReference>
<keyword evidence="8 14" id="KW-0812">Transmembrane</keyword>
<dbReference type="InterPro" id="IPR003122">
    <property type="entry name" value="Tar_rcpt_lig-bd"/>
</dbReference>
<dbReference type="SUPFAM" id="SSF55874">
    <property type="entry name" value="ATPase domain of HSP90 chaperone/DNA topoisomerase II/histidine kinase"/>
    <property type="match status" value="1"/>
</dbReference>
<dbReference type="Gene3D" id="3.30.450.20">
    <property type="entry name" value="PAS domain"/>
    <property type="match status" value="1"/>
</dbReference>
<dbReference type="EC" id="2.7.13.3" evidence="3"/>
<dbReference type="Gene3D" id="6.10.340.10">
    <property type="match status" value="1"/>
</dbReference>
<dbReference type="SMART" id="SM00387">
    <property type="entry name" value="HATPase_c"/>
    <property type="match status" value="1"/>
</dbReference>
<keyword evidence="5" id="KW-0488">Methylation</keyword>
<keyword evidence="12" id="KW-0807">Transducer</keyword>
<evidence type="ECO:0000256" key="12">
    <source>
        <dbReference type="ARBA" id="ARBA00023224"/>
    </source>
</evidence>
<name>A0ABN6UTE3_9BACT</name>
<dbReference type="SUPFAM" id="SSF47384">
    <property type="entry name" value="Homodimeric domain of signal transducing histidine kinase"/>
    <property type="match status" value="1"/>
</dbReference>
<sequence>MVSFLSRIRIAAKLWLGYSIVAGILAGLALIQLGVLHDEENQALRIFEKRMVPVRQLKIVSDAYSIRILFAARQVRGGTLEPAEGLAQVRAARREAGEQWAAFKATARDQSNPEALARVDALSTYLMKDLDSLEQLLAEARLPALGRFVDDDLLPQILPLTSLISGLVQVQEDAAQRSVEAMSERAWRTRTWSYITILGGLVAALVLGYRIAHDLSGSIRRMVEQVRRAAEGDLEVRVHIGGRDELADMGRDLNRMIARLRDTIHALAEREASERAVLHSAQVAIIARDNDGTVRRFNPYAEKLLGFRAEDMVGQTGSPWVDPGEMEACAQVLSRQVGHPVTSESEVIRLLTEAGPDQREWTFLTRDGRRVPMLVALSTISGAQGERVGFLSIGSDLTERKVLEAELRASEARAQAANHAKSAFLSNMSHELRTPLNAILGYAQLMNRRTERGPEDRDQLGRILSAGEHLLSLINDVLSLSKIESGGLELRLGSFRTLALVESVVDLQRIRAEAKGLELKLEADPSLPAYLEGDEAKLRQVLVNLVGNAVKFTAKGTVTLSARYAAGRATFSVADTGAGISEEDQRQLFQPFFQAGSQAGNAEGTGLGLHISRSLVHLMGGEIALESRVGQGSRFTFSLPLPEGEPPLELEDRGQVVGLEPGQRKVSMMVVDDRLENRDLLARLLGSVGFQVYSAADGAEAVELWERHRPELLWMDLRMPRMSGFEALQVIRGKELEQNLPHTFVVAISASVIDLDRETLRKSGFDDFMGKPFRESQLFELAGRLLGLRFLTREPEAGLPSQAALLDSLHLQSATWRADLKEAVLIGDTEAALALVGQLGANPVAEGLRQLLKAYKLQELLDALNG</sequence>